<dbReference type="STRING" id="1202772.A0A1V9Z653"/>
<accession>A0A1V9Z653</accession>
<evidence type="ECO:0000256" key="1">
    <source>
        <dbReference type="SAM" id="Coils"/>
    </source>
</evidence>
<feature type="coiled-coil region" evidence="1">
    <location>
        <begin position="97"/>
        <end position="212"/>
    </location>
</feature>
<gene>
    <name evidence="3" type="ORF">ACHHYP_02549</name>
</gene>
<keyword evidence="1" id="KW-0175">Coiled coil</keyword>
<evidence type="ECO:0000313" key="4">
    <source>
        <dbReference type="Proteomes" id="UP000243579"/>
    </source>
</evidence>
<dbReference type="Proteomes" id="UP000243579">
    <property type="component" value="Unassembled WGS sequence"/>
</dbReference>
<keyword evidence="4" id="KW-1185">Reference proteome</keyword>
<reference evidence="3 4" key="1">
    <citation type="journal article" date="2014" name="Genome Biol. Evol.">
        <title>The secreted proteins of Achlya hypogyna and Thraustotheca clavata identify the ancestral oomycete secretome and reveal gene acquisitions by horizontal gene transfer.</title>
        <authorList>
            <person name="Misner I."/>
            <person name="Blouin N."/>
            <person name="Leonard G."/>
            <person name="Richards T.A."/>
            <person name="Lane C.E."/>
        </authorList>
    </citation>
    <scope>NUCLEOTIDE SEQUENCE [LARGE SCALE GENOMIC DNA]</scope>
    <source>
        <strain evidence="3 4">ATCC 48635</strain>
    </source>
</reference>
<proteinExistence type="predicted"/>
<organism evidence="3 4">
    <name type="scientific">Achlya hypogyna</name>
    <name type="common">Oomycete</name>
    <name type="synonym">Protoachlya hypogyna</name>
    <dbReference type="NCBI Taxonomy" id="1202772"/>
    <lineage>
        <taxon>Eukaryota</taxon>
        <taxon>Sar</taxon>
        <taxon>Stramenopiles</taxon>
        <taxon>Oomycota</taxon>
        <taxon>Saprolegniomycetes</taxon>
        <taxon>Saprolegniales</taxon>
        <taxon>Achlyaceae</taxon>
        <taxon>Achlya</taxon>
    </lineage>
</organism>
<name>A0A1V9Z653_ACHHY</name>
<evidence type="ECO:0000313" key="3">
    <source>
        <dbReference type="EMBL" id="OQR93412.1"/>
    </source>
</evidence>
<dbReference type="AlphaFoldDB" id="A0A1V9Z653"/>
<evidence type="ECO:0000256" key="2">
    <source>
        <dbReference type="SAM" id="MobiDB-lite"/>
    </source>
</evidence>
<protein>
    <submittedName>
        <fullName evidence="3">Uncharacterized protein</fullName>
    </submittedName>
</protein>
<dbReference type="OrthoDB" id="127656at2759"/>
<feature type="region of interest" description="Disordered" evidence="2">
    <location>
        <begin position="1"/>
        <end position="29"/>
    </location>
</feature>
<dbReference type="EMBL" id="JNBR01000410">
    <property type="protein sequence ID" value="OQR93412.1"/>
    <property type="molecule type" value="Genomic_DNA"/>
</dbReference>
<sequence>MNPRWSQGRPVKAEEANRPRKLRQTEAPIAATAGSQWKALRQTVSATYPEVALKPIAAPAAPIRICDLGSEDKHKVGKLIRQLVKVSGENDAKRCELQTLSATNLDLQQAKDDMESKLNQALQVIQNYQNRVQALQKQADREHVQLEQALDALDNSHTEVAALKKQLAQQIQELARTQATYKDDARLRDIELEAVRQELKVEATKRHQLQLQLETRDLEENQRHEHSIDLSSVLNASMHVPDAVRDIISAWKARLEAALTTPDAPATARLFGAVDSHDVGVQCAPRHAEKACSASIQATAAMAPEADEAVLLPPTLVDSEYEGRAIALFTVSRFYELSLYDLVSALEESTEDVPKLRHRAASPVKPSAPLRAKSFFESFPIDDPHAVPIFGAPLRQSQGPLSAAELCIREAVELDMAEMLSNASFGQF</sequence>
<comment type="caution">
    <text evidence="3">The sequence shown here is derived from an EMBL/GenBank/DDBJ whole genome shotgun (WGS) entry which is preliminary data.</text>
</comment>